<organism evidence="1">
    <name type="scientific">Amphimedon queenslandica</name>
    <name type="common">Sponge</name>
    <dbReference type="NCBI Taxonomy" id="400682"/>
    <lineage>
        <taxon>Eukaryota</taxon>
        <taxon>Metazoa</taxon>
        <taxon>Porifera</taxon>
        <taxon>Demospongiae</taxon>
        <taxon>Heteroscleromorpha</taxon>
        <taxon>Haplosclerida</taxon>
        <taxon>Niphatidae</taxon>
        <taxon>Amphimedon</taxon>
    </lineage>
</organism>
<dbReference type="InParanoid" id="A0A1X7SJY9"/>
<dbReference type="EnsemblMetazoa" id="Aqu2.1.02348_001">
    <property type="protein sequence ID" value="Aqu2.1.02348_001"/>
    <property type="gene ID" value="Aqu2.1.02348"/>
</dbReference>
<proteinExistence type="predicted"/>
<protein>
    <submittedName>
        <fullName evidence="1">Uncharacterized protein</fullName>
    </submittedName>
</protein>
<reference evidence="1" key="1">
    <citation type="submission" date="2017-05" db="UniProtKB">
        <authorList>
            <consortium name="EnsemblMetazoa"/>
        </authorList>
    </citation>
    <scope>IDENTIFICATION</scope>
</reference>
<accession>A0A1X7SJY9</accession>
<dbReference type="AlphaFoldDB" id="A0A1X7SJY9"/>
<evidence type="ECO:0000313" key="1">
    <source>
        <dbReference type="EnsemblMetazoa" id="Aqu2.1.02348_001"/>
    </source>
</evidence>
<sequence length="32" mass="3862">MENSLLAIFDAKDPVHVAFSYFQNMYMYLQKF</sequence>
<name>A0A1X7SJY9_AMPQE</name>